<evidence type="ECO:0000256" key="2">
    <source>
        <dbReference type="ARBA" id="ARBA00022475"/>
    </source>
</evidence>
<feature type="transmembrane region" description="Helical" evidence="6">
    <location>
        <begin position="68"/>
        <end position="87"/>
    </location>
</feature>
<protein>
    <submittedName>
        <fullName evidence="7">CSON012601 protein</fullName>
    </submittedName>
</protein>
<evidence type="ECO:0000313" key="7">
    <source>
        <dbReference type="EMBL" id="SSX25618.1"/>
    </source>
</evidence>
<dbReference type="EMBL" id="UFQT01000602">
    <property type="protein sequence ID" value="SSX25618.1"/>
    <property type="molecule type" value="Genomic_DNA"/>
</dbReference>
<dbReference type="Pfam" id="PF08395">
    <property type="entry name" value="7tm_7"/>
    <property type="match status" value="2"/>
</dbReference>
<evidence type="ECO:0000256" key="3">
    <source>
        <dbReference type="ARBA" id="ARBA00022692"/>
    </source>
</evidence>
<evidence type="ECO:0000256" key="4">
    <source>
        <dbReference type="ARBA" id="ARBA00022989"/>
    </source>
</evidence>
<name>A0A336MHX4_CULSO</name>
<feature type="transmembrane region" description="Helical" evidence="6">
    <location>
        <begin position="794"/>
        <end position="827"/>
    </location>
</feature>
<feature type="transmembrane region" description="Helical" evidence="6">
    <location>
        <begin position="331"/>
        <end position="355"/>
    </location>
</feature>
<evidence type="ECO:0000256" key="6">
    <source>
        <dbReference type="SAM" id="Phobius"/>
    </source>
</evidence>
<organism evidence="7">
    <name type="scientific">Culicoides sonorensis</name>
    <name type="common">Biting midge</name>
    <dbReference type="NCBI Taxonomy" id="179676"/>
    <lineage>
        <taxon>Eukaryota</taxon>
        <taxon>Metazoa</taxon>
        <taxon>Ecdysozoa</taxon>
        <taxon>Arthropoda</taxon>
        <taxon>Hexapoda</taxon>
        <taxon>Insecta</taxon>
        <taxon>Pterygota</taxon>
        <taxon>Neoptera</taxon>
        <taxon>Endopterygota</taxon>
        <taxon>Diptera</taxon>
        <taxon>Nematocera</taxon>
        <taxon>Chironomoidea</taxon>
        <taxon>Ceratopogonidae</taxon>
        <taxon>Ceratopogoninae</taxon>
        <taxon>Culicoides</taxon>
        <taxon>Monoculicoides</taxon>
    </lineage>
</organism>
<feature type="transmembrane region" description="Helical" evidence="6">
    <location>
        <begin position="298"/>
        <end position="319"/>
    </location>
</feature>
<feature type="transmembrane region" description="Helical" evidence="6">
    <location>
        <begin position="268"/>
        <end position="286"/>
    </location>
</feature>
<keyword evidence="3 6" id="KW-0812">Transmembrane</keyword>
<evidence type="ECO:0000256" key="1">
    <source>
        <dbReference type="ARBA" id="ARBA00004651"/>
    </source>
</evidence>
<feature type="transmembrane region" description="Helical" evidence="6">
    <location>
        <begin position="444"/>
        <end position="467"/>
    </location>
</feature>
<keyword evidence="5 6" id="KW-0472">Membrane</keyword>
<keyword evidence="4 6" id="KW-1133">Transmembrane helix</keyword>
<feature type="transmembrane region" description="Helical" evidence="6">
    <location>
        <begin position="12"/>
        <end position="32"/>
    </location>
</feature>
<feature type="transmembrane region" description="Helical" evidence="6">
    <location>
        <begin position="44"/>
        <end position="62"/>
    </location>
</feature>
<dbReference type="GO" id="GO:0005886">
    <property type="term" value="C:plasma membrane"/>
    <property type="evidence" value="ECO:0007669"/>
    <property type="project" value="UniProtKB-SubCell"/>
</dbReference>
<dbReference type="GO" id="GO:0050909">
    <property type="term" value="P:sensory perception of taste"/>
    <property type="evidence" value="ECO:0007669"/>
    <property type="project" value="InterPro"/>
</dbReference>
<sequence>MKKDPLLDIEFSMIFVKRFTVCFCFLNAIVFISIKASTLFDSNVILNFILLLTSTIIHMLWYTASTSILLITTLFASHLINVLTIELDNNLKRLKTIKRFVLEFKPGQLMTHIAEISDRIDEISIAYQEIIRFIKECRSLVETPLLIIVWNIFVSIISDTGGLYVKLSNNLISEKNVIQIMIYFSYLCFMMTELFYMCYGPQILLNRIVTFKKVASAASNLISMKSGQQIDKSVRNFLFLELEMLVLQAMNLNPKIYLWQLFECNQQLIFMMVLVTVDYIVIYFQSNLYIHGTRLRQGIGILSISITILTCCASLYFFMANVIGTFINSKVDIILNVIIVIQFYVSIIIICLNFIKKRNELLQLLNKAIYLKEIALKLKKNPDLDNNFFLYFIHRWVAGTSIVSFIIYATGQAANFITSRFYLIVVMLVLFMIHYMWYTSSVSSLLFCMLFASHLVKVITLEMKICLDALQQLKKLKHHLKPGEFSWKSCEISDRIDYINFCYYEIMQFVRGVISVTESSLLIITGNIFTSIITDIGNISWRVLKGHWSQIYYAELLIFSGYLAFAVNELYFLCCGPQKFMNRVLKLQNLIEAGSFHFVRKDDRRLEKSIEIFSLELMHLTPEVRIRQMFQCNYSLAFLDFFLEFAPDFVDVTFYAITLSLNDAPLMQWISCSIFCIFHMIQNHLVNVFCFLCEFILHTYKILNSDLLQILRTFKYNENLKEKKPLLVFCDLIDKLEHVMKFNEQIDYCLRKSIKLMGNVIAVIYLALMVTTVTMITIFFLPEIKIPDQPLDETALLFAFLLKCLFFTLLIDAIGQTVCLLLSSVAITTEMEKFRKLTCNFIFYQSNDKRLDKSIEIFTLQMLHQRPKIYICELFPSDIGLAYRILSTIAIYWFFCSLNCEIDQILLGMNRISLTEHTPVHIYIFFVIIYDVMKCVLKCNRYELSNPLI</sequence>
<feature type="transmembrane region" description="Helical" evidence="6">
    <location>
        <begin position="177"/>
        <end position="199"/>
    </location>
</feature>
<gene>
    <name evidence="7" type="primary">CSON012601</name>
</gene>
<reference evidence="7" key="1">
    <citation type="submission" date="2018-07" db="EMBL/GenBank/DDBJ databases">
        <authorList>
            <person name="Quirk P.G."/>
            <person name="Krulwich T.A."/>
        </authorList>
    </citation>
    <scope>NUCLEOTIDE SEQUENCE</scope>
</reference>
<proteinExistence type="predicted"/>
<feature type="transmembrane region" description="Helical" evidence="6">
    <location>
        <begin position="521"/>
        <end position="539"/>
    </location>
</feature>
<feature type="transmembrane region" description="Helical" evidence="6">
    <location>
        <begin position="421"/>
        <end position="438"/>
    </location>
</feature>
<dbReference type="VEuPathDB" id="VectorBase:CSON012601"/>
<comment type="subcellular location">
    <subcellularLocation>
        <location evidence="1">Cell membrane</location>
        <topology evidence="1">Multi-pass membrane protein</topology>
    </subcellularLocation>
</comment>
<accession>A0A336MHX4</accession>
<dbReference type="InterPro" id="IPR013604">
    <property type="entry name" value="7TM_chemorcpt"/>
</dbReference>
<feature type="transmembrane region" description="Helical" evidence="6">
    <location>
        <begin position="760"/>
        <end position="782"/>
    </location>
</feature>
<evidence type="ECO:0000256" key="5">
    <source>
        <dbReference type="ARBA" id="ARBA00023136"/>
    </source>
</evidence>
<feature type="transmembrane region" description="Helical" evidence="6">
    <location>
        <begin position="145"/>
        <end position="165"/>
    </location>
</feature>
<feature type="transmembrane region" description="Helical" evidence="6">
    <location>
        <begin position="551"/>
        <end position="573"/>
    </location>
</feature>
<dbReference type="AlphaFoldDB" id="A0A336MHX4"/>
<feature type="transmembrane region" description="Helical" evidence="6">
    <location>
        <begin position="388"/>
        <end position="409"/>
    </location>
</feature>
<keyword evidence="2" id="KW-1003">Cell membrane</keyword>